<keyword evidence="3" id="KW-1185">Reference proteome</keyword>
<feature type="region of interest" description="Disordered" evidence="1">
    <location>
        <begin position="415"/>
        <end position="458"/>
    </location>
</feature>
<gene>
    <name evidence="2" type="ORF">CTI12_AA563200</name>
</gene>
<organism evidence="2 3">
    <name type="scientific">Artemisia annua</name>
    <name type="common">Sweet wormwood</name>
    <dbReference type="NCBI Taxonomy" id="35608"/>
    <lineage>
        <taxon>Eukaryota</taxon>
        <taxon>Viridiplantae</taxon>
        <taxon>Streptophyta</taxon>
        <taxon>Embryophyta</taxon>
        <taxon>Tracheophyta</taxon>
        <taxon>Spermatophyta</taxon>
        <taxon>Magnoliopsida</taxon>
        <taxon>eudicotyledons</taxon>
        <taxon>Gunneridae</taxon>
        <taxon>Pentapetalae</taxon>
        <taxon>asterids</taxon>
        <taxon>campanulids</taxon>
        <taxon>Asterales</taxon>
        <taxon>Asteraceae</taxon>
        <taxon>Asteroideae</taxon>
        <taxon>Anthemideae</taxon>
        <taxon>Artemisiinae</taxon>
        <taxon>Artemisia</taxon>
    </lineage>
</organism>
<feature type="compositionally biased region" description="Polar residues" evidence="1">
    <location>
        <begin position="7"/>
        <end position="19"/>
    </location>
</feature>
<reference evidence="2 3" key="1">
    <citation type="journal article" date="2018" name="Mol. Plant">
        <title>The genome of Artemisia annua provides insight into the evolution of Asteraceae family and artemisinin biosynthesis.</title>
        <authorList>
            <person name="Shen Q."/>
            <person name="Zhang L."/>
            <person name="Liao Z."/>
            <person name="Wang S."/>
            <person name="Yan T."/>
            <person name="Shi P."/>
            <person name="Liu M."/>
            <person name="Fu X."/>
            <person name="Pan Q."/>
            <person name="Wang Y."/>
            <person name="Lv Z."/>
            <person name="Lu X."/>
            <person name="Zhang F."/>
            <person name="Jiang W."/>
            <person name="Ma Y."/>
            <person name="Chen M."/>
            <person name="Hao X."/>
            <person name="Li L."/>
            <person name="Tang Y."/>
            <person name="Lv G."/>
            <person name="Zhou Y."/>
            <person name="Sun X."/>
            <person name="Brodelius P.E."/>
            <person name="Rose J.K.C."/>
            <person name="Tang K."/>
        </authorList>
    </citation>
    <scope>NUCLEOTIDE SEQUENCE [LARGE SCALE GENOMIC DNA]</scope>
    <source>
        <strain evidence="3">cv. Huhao1</strain>
        <tissue evidence="2">Leaf</tissue>
    </source>
</reference>
<name>A0A2U1KUH8_ARTAN</name>
<dbReference type="OrthoDB" id="1166705at2759"/>
<sequence>MPRTRSRATGTSSEMQNLNKYDDLLRCRTTTEEEEEEQQPQEVLKKRKEVVRLKEKAFAETMTDLPEERLKLLEDSPFYKLVEMMSGHVQNNKVIKKLASMFSTNNKSLSLLLDGTRCIVTPQDFTSITGVEDGDEDVIIRKNSKPEEEPEETKIFLTENGKVSNVNVLEQLTHTKDYDTLRRAFALLAMQKIICAPLNGTLGRSYLKYVRDVSLLRKKKWATHAIHLLVRSINTYKNGRGMTRSLGGCTVFLLLYVRKKISETIPDDELSDETRKKMIDVKLDELLETCNKHRTDFETARSVKNTMLQRNESMITALQKVNKKCVREVENKNAKALLKVDGERTILKFQNQLDARMADIDSILEREEARSEEENRRPTVISKKRKGVNEVEKDAVVGKRKKTGQKVIMEPKHAMQTRAQRTLKPIRDSDRADGGGIGKGSGGSGGNGCNDDGQCIRI</sequence>
<feature type="compositionally biased region" description="Gly residues" evidence="1">
    <location>
        <begin position="434"/>
        <end position="448"/>
    </location>
</feature>
<protein>
    <submittedName>
        <fullName evidence="2">Uncharacterized protein</fullName>
    </submittedName>
</protein>
<dbReference type="EMBL" id="PKPP01013841">
    <property type="protein sequence ID" value="PWA40372.1"/>
    <property type="molecule type" value="Genomic_DNA"/>
</dbReference>
<evidence type="ECO:0000313" key="3">
    <source>
        <dbReference type="Proteomes" id="UP000245207"/>
    </source>
</evidence>
<proteinExistence type="predicted"/>
<dbReference type="Proteomes" id="UP000245207">
    <property type="component" value="Unassembled WGS sequence"/>
</dbReference>
<feature type="compositionally biased region" description="Low complexity" evidence="1">
    <location>
        <begin position="449"/>
        <end position="458"/>
    </location>
</feature>
<comment type="caution">
    <text evidence="2">The sequence shown here is derived from an EMBL/GenBank/DDBJ whole genome shotgun (WGS) entry which is preliminary data.</text>
</comment>
<dbReference type="AlphaFoldDB" id="A0A2U1KUH8"/>
<evidence type="ECO:0000313" key="2">
    <source>
        <dbReference type="EMBL" id="PWA40372.1"/>
    </source>
</evidence>
<accession>A0A2U1KUH8</accession>
<feature type="region of interest" description="Disordered" evidence="1">
    <location>
        <begin position="1"/>
        <end position="22"/>
    </location>
</feature>
<evidence type="ECO:0000256" key="1">
    <source>
        <dbReference type="SAM" id="MobiDB-lite"/>
    </source>
</evidence>